<protein>
    <submittedName>
        <fullName evidence="1">Uncharacterized protein</fullName>
    </submittedName>
</protein>
<dbReference type="Proteomes" id="UP001207408">
    <property type="component" value="Unassembled WGS sequence"/>
</dbReference>
<dbReference type="EMBL" id="JAPDPI010000051">
    <property type="protein sequence ID" value="MCW3807589.1"/>
    <property type="molecule type" value="Genomic_DNA"/>
</dbReference>
<dbReference type="RefSeq" id="WP_301202021.1">
    <property type="nucleotide sequence ID" value="NZ_JAPDPI010000051.1"/>
</dbReference>
<keyword evidence="2" id="KW-1185">Reference proteome</keyword>
<evidence type="ECO:0000313" key="2">
    <source>
        <dbReference type="Proteomes" id="UP001207408"/>
    </source>
</evidence>
<name>A0AAE3MGY0_9BACT</name>
<comment type="caution">
    <text evidence="1">The sequence shown here is derived from an EMBL/GenBank/DDBJ whole genome shotgun (WGS) entry which is preliminary data.</text>
</comment>
<reference evidence="1" key="1">
    <citation type="submission" date="2022-10" db="EMBL/GenBank/DDBJ databases">
        <authorList>
            <person name="Yu W.X."/>
        </authorList>
    </citation>
    <scope>NUCLEOTIDE SEQUENCE</scope>
    <source>
        <strain evidence="1">D04</strain>
    </source>
</reference>
<gene>
    <name evidence="1" type="ORF">OM074_18325</name>
</gene>
<dbReference type="AlphaFoldDB" id="A0AAE3MGY0"/>
<accession>A0AAE3MGY0</accession>
<sequence length="307" mass="33759">MRIIISLLLLTIYGSLYCQSPEKFKYQSIIRDGSGNIISEQDISMKINIIEGNTNGIIIYSENHSVTTNKFGLVNIEIGSGNIETGNFNLINWGGNSYFINVQIDIQGGLNWIDAGTTQLVSVPYALYAKSSGDKHFSKNTANHLYYNDGRIGIGTANPQKALHIRRVTDNGQGIGQAQLLVEADSESDATIYLGYYPNDSYITDEGSFWRINSHKPNGDFSIADETDNNPGGDGSEKRFVIKKNTGNVGIGVENPARKLHISEAMRLEPQATAPSDPVMGDIYFGTDGKLHLFNGEAWHVLNMTQE</sequence>
<proteinExistence type="predicted"/>
<evidence type="ECO:0000313" key="1">
    <source>
        <dbReference type="EMBL" id="MCW3807589.1"/>
    </source>
</evidence>
<organism evidence="1 2">
    <name type="scientific">Plebeiibacterium marinum</name>
    <dbReference type="NCBI Taxonomy" id="2992111"/>
    <lineage>
        <taxon>Bacteria</taxon>
        <taxon>Pseudomonadati</taxon>
        <taxon>Bacteroidota</taxon>
        <taxon>Bacteroidia</taxon>
        <taxon>Marinilabiliales</taxon>
        <taxon>Marinilabiliaceae</taxon>
        <taxon>Plebeiibacterium</taxon>
    </lineage>
</organism>